<reference evidence="7 8" key="1">
    <citation type="submission" date="2020-04" db="EMBL/GenBank/DDBJ databases">
        <authorList>
            <person name="Laetsch R D."/>
            <person name="Stevens L."/>
            <person name="Kumar S."/>
            <person name="Blaxter L. M."/>
        </authorList>
    </citation>
    <scope>NUCLEOTIDE SEQUENCE [LARGE SCALE GENOMIC DNA]</scope>
</reference>
<protein>
    <recommendedName>
        <fullName evidence="9">G-protein coupled receptors family 1 profile domain-containing protein</fullName>
    </recommendedName>
</protein>
<name>A0A8S1EUV7_9PELO</name>
<organism evidence="7 8">
    <name type="scientific">Caenorhabditis bovis</name>
    <dbReference type="NCBI Taxonomy" id="2654633"/>
    <lineage>
        <taxon>Eukaryota</taxon>
        <taxon>Metazoa</taxon>
        <taxon>Ecdysozoa</taxon>
        <taxon>Nematoda</taxon>
        <taxon>Chromadorea</taxon>
        <taxon>Rhabditida</taxon>
        <taxon>Rhabditina</taxon>
        <taxon>Rhabditomorpha</taxon>
        <taxon>Rhabditoidea</taxon>
        <taxon>Rhabditidae</taxon>
        <taxon>Peloderinae</taxon>
        <taxon>Caenorhabditis</taxon>
    </lineage>
</organism>
<feature type="transmembrane region" description="Helical" evidence="6">
    <location>
        <begin position="45"/>
        <end position="64"/>
    </location>
</feature>
<dbReference type="OrthoDB" id="5785156at2759"/>
<proteinExistence type="inferred from homology"/>
<dbReference type="InterPro" id="IPR050920">
    <property type="entry name" value="Nematode_rcpt-like_delta"/>
</dbReference>
<dbReference type="InterPro" id="IPR019421">
    <property type="entry name" value="7TM_GPCR_serpentine_rcpt_Srd"/>
</dbReference>
<accession>A0A8S1EUV7</accession>
<evidence type="ECO:0000256" key="1">
    <source>
        <dbReference type="ARBA" id="ARBA00004141"/>
    </source>
</evidence>
<dbReference type="EMBL" id="CADEPM010000004">
    <property type="protein sequence ID" value="CAB3403800.1"/>
    <property type="molecule type" value="Genomic_DNA"/>
</dbReference>
<feature type="transmembrane region" description="Helical" evidence="6">
    <location>
        <begin position="183"/>
        <end position="207"/>
    </location>
</feature>
<dbReference type="PANTHER" id="PTHR22945">
    <property type="entry name" value="SERPENTINE RECEPTOR, CLASS D DELTA"/>
    <property type="match status" value="1"/>
</dbReference>
<feature type="transmembrane region" description="Helical" evidence="6">
    <location>
        <begin position="94"/>
        <end position="115"/>
    </location>
</feature>
<evidence type="ECO:0000256" key="2">
    <source>
        <dbReference type="ARBA" id="ARBA00009166"/>
    </source>
</evidence>
<comment type="caution">
    <text evidence="7">The sequence shown here is derived from an EMBL/GenBank/DDBJ whole genome shotgun (WGS) entry which is preliminary data.</text>
</comment>
<dbReference type="Pfam" id="PF10317">
    <property type="entry name" value="7TM_GPCR_Srd"/>
    <property type="match status" value="1"/>
</dbReference>
<comment type="similarity">
    <text evidence="2">Belongs to the nematode receptor-like protein srd family.</text>
</comment>
<feature type="transmembrane region" description="Helical" evidence="6">
    <location>
        <begin position="127"/>
        <end position="147"/>
    </location>
</feature>
<keyword evidence="4 6" id="KW-1133">Transmembrane helix</keyword>
<evidence type="ECO:0000256" key="6">
    <source>
        <dbReference type="SAM" id="Phobius"/>
    </source>
</evidence>
<dbReference type="SUPFAM" id="SSF81321">
    <property type="entry name" value="Family A G protein-coupled receptor-like"/>
    <property type="match status" value="1"/>
</dbReference>
<sequence length="322" mass="36706">MNSLKYVLVFDIWYKFYAIAGLTGQFLLLYLINRKSPATMDHLKYFLYNTSFVQIALILAVFSIQHRVHANATSVAILSTAPCTWIGPTACFTMYHALCLDAACCISSTVLFRYLVVRLNEFTVRKIAIIISSAHAILFLVLLLPFFDTWNFEKLRDETYSEHPAYNLKYYEPLFGFANNQSFQFLAATALLALVVYGIPFASGVMTRQVLVTIRYHQNMSDKTKKQAMTLIYGLICQTFLPFVAYIPIFSSYLYSQITGEEMLLSGHLILVMASMPALVDPIISFYFIVPYRQAIIERFCTKRNILQIDMFTVSSTSAVKP</sequence>
<keyword evidence="3 6" id="KW-0812">Transmembrane</keyword>
<comment type="subcellular location">
    <subcellularLocation>
        <location evidence="1">Membrane</location>
        <topology evidence="1">Multi-pass membrane protein</topology>
    </subcellularLocation>
</comment>
<evidence type="ECO:0000313" key="8">
    <source>
        <dbReference type="Proteomes" id="UP000494206"/>
    </source>
</evidence>
<keyword evidence="5 6" id="KW-0472">Membrane</keyword>
<feature type="transmembrane region" description="Helical" evidence="6">
    <location>
        <begin position="228"/>
        <end position="249"/>
    </location>
</feature>
<dbReference type="PANTHER" id="PTHR22945:SF89">
    <property type="entry name" value="SERPENTINE RECEPTOR, CLASS D (DELTA)-RELATED"/>
    <property type="match status" value="1"/>
</dbReference>
<dbReference type="AlphaFoldDB" id="A0A8S1EUV7"/>
<feature type="transmembrane region" description="Helical" evidence="6">
    <location>
        <begin position="12"/>
        <end position="33"/>
    </location>
</feature>
<dbReference type="Proteomes" id="UP000494206">
    <property type="component" value="Unassembled WGS sequence"/>
</dbReference>
<evidence type="ECO:0000256" key="4">
    <source>
        <dbReference type="ARBA" id="ARBA00022989"/>
    </source>
</evidence>
<dbReference type="Gene3D" id="1.20.1070.10">
    <property type="entry name" value="Rhodopsin 7-helix transmembrane proteins"/>
    <property type="match status" value="1"/>
</dbReference>
<evidence type="ECO:0000256" key="5">
    <source>
        <dbReference type="ARBA" id="ARBA00023136"/>
    </source>
</evidence>
<evidence type="ECO:0000256" key="3">
    <source>
        <dbReference type="ARBA" id="ARBA00022692"/>
    </source>
</evidence>
<evidence type="ECO:0008006" key="9">
    <source>
        <dbReference type="Google" id="ProtNLM"/>
    </source>
</evidence>
<keyword evidence="8" id="KW-1185">Reference proteome</keyword>
<evidence type="ECO:0000313" key="7">
    <source>
        <dbReference type="EMBL" id="CAB3403800.1"/>
    </source>
</evidence>
<dbReference type="GO" id="GO:0016020">
    <property type="term" value="C:membrane"/>
    <property type="evidence" value="ECO:0007669"/>
    <property type="project" value="UniProtKB-SubCell"/>
</dbReference>
<gene>
    <name evidence="7" type="ORF">CBOVIS_LOCUS6216</name>
</gene>
<feature type="transmembrane region" description="Helical" evidence="6">
    <location>
        <begin position="269"/>
        <end position="290"/>
    </location>
</feature>